<dbReference type="HOGENOM" id="CLU_2575482_0_0_1"/>
<evidence type="ECO:0000313" key="2">
    <source>
        <dbReference type="Proteomes" id="UP000011668"/>
    </source>
</evidence>
<name>L8WT10_THACA</name>
<reference evidence="1 2" key="1">
    <citation type="journal article" date="2013" name="Nat. Commun.">
        <title>The evolution and pathogenic mechanisms of the rice sheath blight pathogen.</title>
        <authorList>
            <person name="Zheng A."/>
            <person name="Lin R."/>
            <person name="Xu L."/>
            <person name="Qin P."/>
            <person name="Tang C."/>
            <person name="Ai P."/>
            <person name="Zhang D."/>
            <person name="Liu Y."/>
            <person name="Sun Z."/>
            <person name="Feng H."/>
            <person name="Wang Y."/>
            <person name="Chen Y."/>
            <person name="Liang X."/>
            <person name="Fu R."/>
            <person name="Li Q."/>
            <person name="Zhang J."/>
            <person name="Yu X."/>
            <person name="Xie Z."/>
            <person name="Ding L."/>
            <person name="Guan P."/>
            <person name="Tang J."/>
            <person name="Liang Y."/>
            <person name="Wang S."/>
            <person name="Deng Q."/>
            <person name="Li S."/>
            <person name="Zhu J."/>
            <person name="Wang L."/>
            <person name="Liu H."/>
            <person name="Li P."/>
        </authorList>
    </citation>
    <scope>NUCLEOTIDE SEQUENCE [LARGE SCALE GENOMIC DNA]</scope>
    <source>
        <strain evidence="2">AG-1 IA</strain>
    </source>
</reference>
<dbReference type="EMBL" id="AFRT01001597">
    <property type="protein sequence ID" value="ELU39868.1"/>
    <property type="molecule type" value="Genomic_DNA"/>
</dbReference>
<organism evidence="1 2">
    <name type="scientific">Thanatephorus cucumeris (strain AG1-IA)</name>
    <name type="common">Rice sheath blight fungus</name>
    <name type="synonym">Rhizoctonia solani</name>
    <dbReference type="NCBI Taxonomy" id="983506"/>
    <lineage>
        <taxon>Eukaryota</taxon>
        <taxon>Fungi</taxon>
        <taxon>Dikarya</taxon>
        <taxon>Basidiomycota</taxon>
        <taxon>Agaricomycotina</taxon>
        <taxon>Agaricomycetes</taxon>
        <taxon>Cantharellales</taxon>
        <taxon>Ceratobasidiaceae</taxon>
        <taxon>Rhizoctonia</taxon>
        <taxon>Rhizoctonia solani AG-1</taxon>
    </lineage>
</organism>
<keyword evidence="2" id="KW-1185">Reference proteome</keyword>
<dbReference type="AlphaFoldDB" id="L8WT10"/>
<dbReference type="Proteomes" id="UP000011668">
    <property type="component" value="Unassembled WGS sequence"/>
</dbReference>
<sequence>MIELFPIGLAHHPHNYKRPTTIGSAFGQSGDPLYLNNLPHCCQAHVDSDALFERQSCRPCVTTKHGNRNNSLSGVNDWRLS</sequence>
<gene>
    <name evidence="1" type="ORF">AG1IA_06090</name>
</gene>
<proteinExistence type="predicted"/>
<protein>
    <submittedName>
        <fullName evidence="1">Uncharacterized protein</fullName>
    </submittedName>
</protein>
<accession>L8WT10</accession>
<comment type="caution">
    <text evidence="1">The sequence shown here is derived from an EMBL/GenBank/DDBJ whole genome shotgun (WGS) entry which is preliminary data.</text>
</comment>
<evidence type="ECO:0000313" key="1">
    <source>
        <dbReference type="EMBL" id="ELU39868.1"/>
    </source>
</evidence>